<name>A0A8S9S139_BRACR</name>
<feature type="compositionally biased region" description="Polar residues" evidence="1">
    <location>
        <begin position="63"/>
        <end position="96"/>
    </location>
</feature>
<dbReference type="Proteomes" id="UP000712600">
    <property type="component" value="Unassembled WGS sequence"/>
</dbReference>
<dbReference type="GO" id="GO:0003676">
    <property type="term" value="F:nucleic acid binding"/>
    <property type="evidence" value="ECO:0007669"/>
    <property type="project" value="InterPro"/>
</dbReference>
<dbReference type="EMBL" id="QGKX02000088">
    <property type="protein sequence ID" value="KAF3586820.1"/>
    <property type="molecule type" value="Genomic_DNA"/>
</dbReference>
<dbReference type="AlphaFoldDB" id="A0A8S9S139"/>
<dbReference type="PANTHER" id="PTHR47074:SF53">
    <property type="entry name" value="REVERSE TRANSCRIPTASE-LIKE PROTEIN"/>
    <property type="match status" value="1"/>
</dbReference>
<protein>
    <recommendedName>
        <fullName evidence="2">RNase H type-1 domain-containing protein</fullName>
    </recommendedName>
</protein>
<proteinExistence type="predicted"/>
<dbReference type="Pfam" id="PF13456">
    <property type="entry name" value="RVT_3"/>
    <property type="match status" value="1"/>
</dbReference>
<evidence type="ECO:0000313" key="3">
    <source>
        <dbReference type="EMBL" id="KAF3586820.1"/>
    </source>
</evidence>
<sequence length="373" mass="42118">MVKTKFTRNGREVMIFVAMRNFDYGSDEAIQESKKGGERDASVSLSSPERSRIRKSVEGISMLASTEASKTRRGTSYGSPASSPEKTTRRGTSYGSPSPEKATRRGSTLSPRVAKRQKVNVAPSGDDREEWPETEMISFHKNSTANMDPNLSLANKLALWLDLMLVQSIPIDSRRAVPWLLWAVWKNMNAVIFASTQESLGSCPSALVRARRWSPPLKSQVKCNIHANWRNDKLHCGGSWITRDHQGRVGHHAREAFTSSPDKLTAELRVLIWILQSMQDLQVQEVVIGSDHCDLVEAIKRPNDWPRYRWLLHQVTALTREFPLVCFEIESSASNHVAREIAKSVMRNSMFQSYLALGGPSWLHDRIRQESAF</sequence>
<dbReference type="InterPro" id="IPR002156">
    <property type="entry name" value="RNaseH_domain"/>
</dbReference>
<dbReference type="InterPro" id="IPR052929">
    <property type="entry name" value="RNase_H-like_EbsB-rel"/>
</dbReference>
<comment type="caution">
    <text evidence="3">The sequence shown here is derived from an EMBL/GenBank/DDBJ whole genome shotgun (WGS) entry which is preliminary data.</text>
</comment>
<evidence type="ECO:0000259" key="2">
    <source>
        <dbReference type="Pfam" id="PF13456"/>
    </source>
</evidence>
<accession>A0A8S9S139</accession>
<gene>
    <name evidence="3" type="ORF">F2Q69_00028685</name>
</gene>
<dbReference type="CDD" id="cd06222">
    <property type="entry name" value="RNase_H_like"/>
    <property type="match status" value="1"/>
</dbReference>
<feature type="compositionally biased region" description="Basic and acidic residues" evidence="1">
    <location>
        <begin position="31"/>
        <end position="41"/>
    </location>
</feature>
<dbReference type="PANTHER" id="PTHR47074">
    <property type="entry name" value="BNAC02G40300D PROTEIN"/>
    <property type="match status" value="1"/>
</dbReference>
<dbReference type="InterPro" id="IPR044730">
    <property type="entry name" value="RNase_H-like_dom_plant"/>
</dbReference>
<evidence type="ECO:0000256" key="1">
    <source>
        <dbReference type="SAM" id="MobiDB-lite"/>
    </source>
</evidence>
<evidence type="ECO:0000313" key="4">
    <source>
        <dbReference type="Proteomes" id="UP000712600"/>
    </source>
</evidence>
<reference evidence="3" key="1">
    <citation type="submission" date="2019-12" db="EMBL/GenBank/DDBJ databases">
        <title>Genome sequencing and annotation of Brassica cretica.</title>
        <authorList>
            <person name="Studholme D.J."/>
            <person name="Sarris P."/>
        </authorList>
    </citation>
    <scope>NUCLEOTIDE SEQUENCE</scope>
    <source>
        <strain evidence="3">PFS-109/04</strain>
        <tissue evidence="3">Leaf</tissue>
    </source>
</reference>
<feature type="region of interest" description="Disordered" evidence="1">
    <location>
        <begin position="31"/>
        <end position="131"/>
    </location>
</feature>
<organism evidence="3 4">
    <name type="scientific">Brassica cretica</name>
    <name type="common">Mustard</name>
    <dbReference type="NCBI Taxonomy" id="69181"/>
    <lineage>
        <taxon>Eukaryota</taxon>
        <taxon>Viridiplantae</taxon>
        <taxon>Streptophyta</taxon>
        <taxon>Embryophyta</taxon>
        <taxon>Tracheophyta</taxon>
        <taxon>Spermatophyta</taxon>
        <taxon>Magnoliopsida</taxon>
        <taxon>eudicotyledons</taxon>
        <taxon>Gunneridae</taxon>
        <taxon>Pentapetalae</taxon>
        <taxon>rosids</taxon>
        <taxon>malvids</taxon>
        <taxon>Brassicales</taxon>
        <taxon>Brassicaceae</taxon>
        <taxon>Brassiceae</taxon>
        <taxon>Brassica</taxon>
    </lineage>
</organism>
<dbReference type="InterPro" id="IPR036397">
    <property type="entry name" value="RNaseH_sf"/>
</dbReference>
<dbReference type="GO" id="GO:0004523">
    <property type="term" value="F:RNA-DNA hybrid ribonuclease activity"/>
    <property type="evidence" value="ECO:0007669"/>
    <property type="project" value="InterPro"/>
</dbReference>
<feature type="domain" description="RNase H type-1" evidence="2">
    <location>
        <begin position="225"/>
        <end position="344"/>
    </location>
</feature>
<dbReference type="Gene3D" id="3.30.420.10">
    <property type="entry name" value="Ribonuclease H-like superfamily/Ribonuclease H"/>
    <property type="match status" value="1"/>
</dbReference>